<keyword evidence="2" id="KW-1185">Reference proteome</keyword>
<gene>
    <name evidence="1" type="ORF">V5N11_009477</name>
</gene>
<name>A0ABD1A3X1_CARAN</name>
<dbReference type="EMBL" id="JBANAX010000609">
    <property type="protein sequence ID" value="KAL1200811.1"/>
    <property type="molecule type" value="Genomic_DNA"/>
</dbReference>
<reference evidence="1 2" key="1">
    <citation type="submission" date="2024-04" db="EMBL/GenBank/DDBJ databases">
        <title>Genome assembly C_amara_ONT_v2.</title>
        <authorList>
            <person name="Yant L."/>
            <person name="Moore C."/>
            <person name="Slenker M."/>
        </authorList>
    </citation>
    <scope>NUCLEOTIDE SEQUENCE [LARGE SCALE GENOMIC DNA]</scope>
    <source>
        <tissue evidence="1">Leaf</tissue>
    </source>
</reference>
<proteinExistence type="predicted"/>
<evidence type="ECO:0000313" key="2">
    <source>
        <dbReference type="Proteomes" id="UP001558713"/>
    </source>
</evidence>
<dbReference type="Proteomes" id="UP001558713">
    <property type="component" value="Unassembled WGS sequence"/>
</dbReference>
<organism evidence="1 2">
    <name type="scientific">Cardamine amara subsp. amara</name>
    <dbReference type="NCBI Taxonomy" id="228776"/>
    <lineage>
        <taxon>Eukaryota</taxon>
        <taxon>Viridiplantae</taxon>
        <taxon>Streptophyta</taxon>
        <taxon>Embryophyta</taxon>
        <taxon>Tracheophyta</taxon>
        <taxon>Spermatophyta</taxon>
        <taxon>Magnoliopsida</taxon>
        <taxon>eudicotyledons</taxon>
        <taxon>Gunneridae</taxon>
        <taxon>Pentapetalae</taxon>
        <taxon>rosids</taxon>
        <taxon>malvids</taxon>
        <taxon>Brassicales</taxon>
        <taxon>Brassicaceae</taxon>
        <taxon>Cardamineae</taxon>
        <taxon>Cardamine</taxon>
    </lineage>
</organism>
<evidence type="ECO:0000313" key="1">
    <source>
        <dbReference type="EMBL" id="KAL1200811.1"/>
    </source>
</evidence>
<dbReference type="AlphaFoldDB" id="A0ABD1A3X1"/>
<accession>A0ABD1A3X1</accession>
<comment type="caution">
    <text evidence="1">The sequence shown here is derived from an EMBL/GenBank/DDBJ whole genome shotgun (WGS) entry which is preliminary data.</text>
</comment>
<protein>
    <submittedName>
        <fullName evidence="1">Uncharacterized protein</fullName>
    </submittedName>
</protein>
<sequence>MKSIGDGSSTRVWLDSWVFDAAPRRPYNKESRMNLRLKVSELISSDGAWRVERLRGLFLEGDIKRIMSFPPNKALKDVWIWAYSKDGKYSVKSGSCLAAQPLCVAEPILEATKRTNKLKEKKVWKVRIVSKIKLFL</sequence>